<dbReference type="AlphaFoldDB" id="A0A940PV93"/>
<evidence type="ECO:0000313" key="5">
    <source>
        <dbReference type="EMBL" id="MBP1325851.1"/>
    </source>
</evidence>
<dbReference type="NCBIfam" id="NF033546">
    <property type="entry name" value="transpos_IS21"/>
    <property type="match status" value="1"/>
</dbReference>
<dbReference type="Pfam" id="PF22483">
    <property type="entry name" value="Mu-transpos_C_2"/>
    <property type="match status" value="1"/>
</dbReference>
<dbReference type="InterPro" id="IPR054353">
    <property type="entry name" value="IstA-like_C"/>
</dbReference>
<feature type="region of interest" description="Disordered" evidence="2">
    <location>
        <begin position="489"/>
        <end position="510"/>
    </location>
</feature>
<comment type="similarity">
    <text evidence="1">Belongs to the transposase IS21/IS408/IS1162 family.</text>
</comment>
<reference evidence="5" key="1">
    <citation type="submission" date="2021-02" db="EMBL/GenBank/DDBJ databases">
        <title>Sequencing the genomes of 1000 actinobacteria strains.</title>
        <authorList>
            <person name="Klenk H.-P."/>
        </authorList>
    </citation>
    <scope>NUCLEOTIDE SEQUENCE</scope>
    <source>
        <strain evidence="5">DSM 22850</strain>
    </source>
</reference>
<feature type="domain" description="Integrase catalytic" evidence="3">
    <location>
        <begin position="131"/>
        <end position="328"/>
    </location>
</feature>
<evidence type="ECO:0000259" key="3">
    <source>
        <dbReference type="PROSITE" id="PS50994"/>
    </source>
</evidence>
<dbReference type="GO" id="GO:0015074">
    <property type="term" value="P:DNA integration"/>
    <property type="evidence" value="ECO:0007669"/>
    <property type="project" value="InterPro"/>
</dbReference>
<proteinExistence type="inferred from homology"/>
<accession>A0A940PV93</accession>
<dbReference type="PANTHER" id="PTHR35004:SF8">
    <property type="entry name" value="TRANSPOSASE RV3428C-RELATED"/>
    <property type="match status" value="1"/>
</dbReference>
<dbReference type="InterPro" id="IPR001584">
    <property type="entry name" value="Integrase_cat-core"/>
</dbReference>
<comment type="caution">
    <text evidence="5">The sequence shown here is derived from an EMBL/GenBank/DDBJ whole genome shotgun (WGS) entry which is preliminary data.</text>
</comment>
<dbReference type="Gene3D" id="3.30.420.10">
    <property type="entry name" value="Ribonuclease H-like superfamily/Ribonuclease H"/>
    <property type="match status" value="1"/>
</dbReference>
<evidence type="ECO:0000313" key="6">
    <source>
        <dbReference type="EMBL" id="MBP1326292.1"/>
    </source>
</evidence>
<dbReference type="InterPro" id="IPR012337">
    <property type="entry name" value="RNaseH-like_sf"/>
</dbReference>
<evidence type="ECO:0000256" key="1">
    <source>
        <dbReference type="ARBA" id="ARBA00009277"/>
    </source>
</evidence>
<evidence type="ECO:0000256" key="2">
    <source>
        <dbReference type="SAM" id="MobiDB-lite"/>
    </source>
</evidence>
<dbReference type="SUPFAM" id="SSF53098">
    <property type="entry name" value="Ribonuclease H-like"/>
    <property type="match status" value="1"/>
</dbReference>
<name>A0A940PV93_9MICO</name>
<dbReference type="RefSeq" id="WP_245189823.1">
    <property type="nucleotide sequence ID" value="NZ_JAFIDA010000001.1"/>
</dbReference>
<organism evidence="5 7">
    <name type="scientific">Leucobacter exalbidus</name>
    <dbReference type="NCBI Taxonomy" id="662960"/>
    <lineage>
        <taxon>Bacteria</taxon>
        <taxon>Bacillati</taxon>
        <taxon>Actinomycetota</taxon>
        <taxon>Actinomycetes</taxon>
        <taxon>Micrococcales</taxon>
        <taxon>Microbacteriaceae</taxon>
        <taxon>Leucobacter</taxon>
    </lineage>
</organism>
<dbReference type="Pfam" id="PF00665">
    <property type="entry name" value="rve"/>
    <property type="match status" value="1"/>
</dbReference>
<dbReference type="InterPro" id="IPR036397">
    <property type="entry name" value="RNaseH_sf"/>
</dbReference>
<dbReference type="GO" id="GO:0003676">
    <property type="term" value="F:nucleic acid binding"/>
    <property type="evidence" value="ECO:0007669"/>
    <property type="project" value="InterPro"/>
</dbReference>
<dbReference type="EMBL" id="JAFIDA010000001">
    <property type="protein sequence ID" value="MBP1325851.1"/>
    <property type="molecule type" value="Genomic_DNA"/>
</dbReference>
<sequence length="539" mass="60637">MADYRKIMDLLLDQRSYATITELVGCSRREVAAAKKVIATRGITRALFQPMTDAEVRGLFPDGRARVSDDYEQPDYRRVVASMRKNRHFTLQQAWSRYVGQDSGGLRKYGYAQYCHLFSDYLRKNDLVATLKHEPGRAILVDWAGDTLDLVDQATGEITKAILFVAALPFSGAVFCHAYTDMKSPSWIDAHARAFSFFGGTTKLIVPDNPTTSTHRLRQGDAERVVNARYRQFADHYGVAVVPARVKKPRDKAAAENAVNVVNKRVIGYLAEETWSSLAELNEAIEERVHEINHVMLRADDTTRWERFETEEAAELGPMPADPFEEVEWKDVKVGRNYHVTCNYMHYSVPHAYAGRLLRARLTSARVAVFDGHDLVCEHRRLTGRKGQYATQPAHVPPQHRNIDGLWTRRWFTDLARSFGPATVTVIEQVLDRQQIEAQGFLDCQNILTGLGRRNKQRLEAACQQVLNLGTAPTYTVLKRMMAGIDSDVKKPAPRVPAGSTQKGQAKRVSPVKFEEFADVYVRDASHYAPGNGQQGGAA</sequence>
<dbReference type="EMBL" id="JAFIDA010000001">
    <property type="protein sequence ID" value="MBP1325029.1"/>
    <property type="molecule type" value="Genomic_DNA"/>
</dbReference>
<evidence type="ECO:0000313" key="4">
    <source>
        <dbReference type="EMBL" id="MBP1325029.1"/>
    </source>
</evidence>
<gene>
    <name evidence="4" type="ORF">JOF28_000261</name>
    <name evidence="5" type="ORF">JOF28_001083</name>
    <name evidence="6" type="ORF">JOF28_001524</name>
</gene>
<dbReference type="PANTHER" id="PTHR35004">
    <property type="entry name" value="TRANSPOSASE RV3428C-RELATED"/>
    <property type="match status" value="1"/>
</dbReference>
<keyword evidence="7" id="KW-1185">Reference proteome</keyword>
<protein>
    <recommendedName>
        <fullName evidence="3">Integrase catalytic domain-containing protein</fullName>
    </recommendedName>
</protein>
<dbReference type="PROSITE" id="PS50994">
    <property type="entry name" value="INTEGRASE"/>
    <property type="match status" value="1"/>
</dbReference>
<dbReference type="EMBL" id="JAFIDA010000001">
    <property type="protein sequence ID" value="MBP1326292.1"/>
    <property type="molecule type" value="Genomic_DNA"/>
</dbReference>
<dbReference type="Proteomes" id="UP000675163">
    <property type="component" value="Unassembled WGS sequence"/>
</dbReference>
<evidence type="ECO:0000313" key="7">
    <source>
        <dbReference type="Proteomes" id="UP000675163"/>
    </source>
</evidence>